<name>A0ABP7YT15_9ACTN</name>
<dbReference type="SFLD" id="SFLDS00029">
    <property type="entry name" value="Radical_SAM"/>
    <property type="match status" value="1"/>
</dbReference>
<dbReference type="EMBL" id="BAABDO010000035">
    <property type="protein sequence ID" value="GAA4140928.1"/>
    <property type="molecule type" value="Genomic_DNA"/>
</dbReference>
<dbReference type="InterPro" id="IPR007197">
    <property type="entry name" value="rSAM"/>
</dbReference>
<keyword evidence="4" id="KW-0963">Cytoplasm</keyword>
<evidence type="ECO:0000256" key="5">
    <source>
        <dbReference type="ARBA" id="ARBA00022603"/>
    </source>
</evidence>
<evidence type="ECO:0000256" key="10">
    <source>
        <dbReference type="ARBA" id="ARBA00023014"/>
    </source>
</evidence>
<evidence type="ECO:0000256" key="2">
    <source>
        <dbReference type="ARBA" id="ARBA00004496"/>
    </source>
</evidence>
<keyword evidence="13" id="KW-1185">Reference proteome</keyword>
<dbReference type="RefSeq" id="WP_345021463.1">
    <property type="nucleotide sequence ID" value="NZ_BAABDO010000035.1"/>
</dbReference>
<keyword evidence="7" id="KW-0949">S-adenosyl-L-methionine</keyword>
<proteinExistence type="predicted"/>
<dbReference type="PANTHER" id="PTHR30544">
    <property type="entry name" value="23S RRNA METHYLTRANSFERASE"/>
    <property type="match status" value="1"/>
</dbReference>
<comment type="caution">
    <text evidence="12">The sequence shown here is derived from an EMBL/GenBank/DDBJ whole genome shotgun (WGS) entry which is preliminary data.</text>
</comment>
<dbReference type="SFLD" id="SFLDG01062">
    <property type="entry name" value="methyltransferase_(Class_A)"/>
    <property type="match status" value="1"/>
</dbReference>
<sequence>MTDAVLRLTERHIDDEGTAKYLWTLHDGRRVETVFFSHHAGPGQCLSTQTGCAIGCTFCATALQRPARNLSADEIYAQAVRVDEDCRERGLTVPWRFVTLSGMGEPLLNYDNMVEAARRLYEWTDIEVVSLTTSGVVPRIYQLADEPTYLQLHVSLHATSDEVRRQLIPTTRKWGIEEILTAARHFARTRDRRVIVNYLMFESVNDRIEDARRLVDMLEPELFEVHLLLWNEIPGFPFRRIDDHRVDEFRRLLSDAGLMAKPMPSKGRDIQAGCGQLLAERTA</sequence>
<organism evidence="12 13">
    <name type="scientific">Actinomadura keratinilytica</name>
    <dbReference type="NCBI Taxonomy" id="547461"/>
    <lineage>
        <taxon>Bacteria</taxon>
        <taxon>Bacillati</taxon>
        <taxon>Actinomycetota</taxon>
        <taxon>Actinomycetes</taxon>
        <taxon>Streptosporangiales</taxon>
        <taxon>Thermomonosporaceae</taxon>
        <taxon>Actinomadura</taxon>
    </lineage>
</organism>
<evidence type="ECO:0000313" key="13">
    <source>
        <dbReference type="Proteomes" id="UP001500266"/>
    </source>
</evidence>
<dbReference type="InterPro" id="IPR040072">
    <property type="entry name" value="Methyltransferase_A"/>
</dbReference>
<dbReference type="InterPro" id="IPR013785">
    <property type="entry name" value="Aldolase_TIM"/>
</dbReference>
<protein>
    <submittedName>
        <fullName evidence="12">23S rRNA (Adenine(2503)-C(2))-methyltransferase RlmN</fullName>
    </submittedName>
</protein>
<gene>
    <name evidence="12" type="primary">rlmN_2</name>
    <name evidence="12" type="ORF">GCM10022416_28500</name>
</gene>
<dbReference type="InterPro" id="IPR058240">
    <property type="entry name" value="rSAM_sf"/>
</dbReference>
<comment type="subcellular location">
    <subcellularLocation>
        <location evidence="2">Cytoplasm</location>
    </subcellularLocation>
</comment>
<evidence type="ECO:0000256" key="7">
    <source>
        <dbReference type="ARBA" id="ARBA00022691"/>
    </source>
</evidence>
<dbReference type="CDD" id="cd01335">
    <property type="entry name" value="Radical_SAM"/>
    <property type="match status" value="1"/>
</dbReference>
<dbReference type="Proteomes" id="UP001500266">
    <property type="component" value="Unassembled WGS sequence"/>
</dbReference>
<evidence type="ECO:0000313" key="12">
    <source>
        <dbReference type="EMBL" id="GAA4140928.1"/>
    </source>
</evidence>
<evidence type="ECO:0000259" key="11">
    <source>
        <dbReference type="PROSITE" id="PS51918"/>
    </source>
</evidence>
<dbReference type="SFLD" id="SFLDF00275">
    <property type="entry name" value="adenosine_C2_methyltransferase"/>
    <property type="match status" value="1"/>
</dbReference>
<keyword evidence="6" id="KW-0808">Transferase</keyword>
<keyword evidence="3" id="KW-0004">4Fe-4S</keyword>
<keyword evidence="9" id="KW-0408">Iron</keyword>
<evidence type="ECO:0000256" key="6">
    <source>
        <dbReference type="ARBA" id="ARBA00022679"/>
    </source>
</evidence>
<accession>A0ABP7YT15</accession>
<dbReference type="Pfam" id="PF04055">
    <property type="entry name" value="Radical_SAM"/>
    <property type="match status" value="1"/>
</dbReference>
<comment type="cofactor">
    <cofactor evidence="1">
        <name>[4Fe-4S] cluster</name>
        <dbReference type="ChEBI" id="CHEBI:49883"/>
    </cofactor>
</comment>
<keyword evidence="5" id="KW-0489">Methyltransferase</keyword>
<dbReference type="Gene3D" id="3.20.20.70">
    <property type="entry name" value="Aldolase class I"/>
    <property type="match status" value="1"/>
</dbReference>
<evidence type="ECO:0000256" key="8">
    <source>
        <dbReference type="ARBA" id="ARBA00022723"/>
    </source>
</evidence>
<dbReference type="InterPro" id="IPR004383">
    <property type="entry name" value="rRNA_lsu_MTrfase_RlmN/Cfr"/>
</dbReference>
<keyword evidence="8" id="KW-0479">Metal-binding</keyword>
<evidence type="ECO:0000256" key="9">
    <source>
        <dbReference type="ARBA" id="ARBA00023004"/>
    </source>
</evidence>
<evidence type="ECO:0000256" key="3">
    <source>
        <dbReference type="ARBA" id="ARBA00022485"/>
    </source>
</evidence>
<evidence type="ECO:0000256" key="4">
    <source>
        <dbReference type="ARBA" id="ARBA00022490"/>
    </source>
</evidence>
<dbReference type="PANTHER" id="PTHR30544:SF5">
    <property type="entry name" value="RADICAL SAM CORE DOMAIN-CONTAINING PROTEIN"/>
    <property type="match status" value="1"/>
</dbReference>
<feature type="domain" description="Radical SAM core" evidence="11">
    <location>
        <begin position="38"/>
        <end position="269"/>
    </location>
</feature>
<dbReference type="PROSITE" id="PS51918">
    <property type="entry name" value="RADICAL_SAM"/>
    <property type="match status" value="1"/>
</dbReference>
<reference evidence="13" key="1">
    <citation type="journal article" date="2019" name="Int. J. Syst. Evol. Microbiol.">
        <title>The Global Catalogue of Microorganisms (GCM) 10K type strain sequencing project: providing services to taxonomists for standard genome sequencing and annotation.</title>
        <authorList>
            <consortium name="The Broad Institute Genomics Platform"/>
            <consortium name="The Broad Institute Genome Sequencing Center for Infectious Disease"/>
            <person name="Wu L."/>
            <person name="Ma J."/>
        </authorList>
    </citation>
    <scope>NUCLEOTIDE SEQUENCE [LARGE SCALE GENOMIC DNA]</scope>
    <source>
        <strain evidence="13">JCM 17316</strain>
    </source>
</reference>
<evidence type="ECO:0000256" key="1">
    <source>
        <dbReference type="ARBA" id="ARBA00001966"/>
    </source>
</evidence>
<dbReference type="SUPFAM" id="SSF102114">
    <property type="entry name" value="Radical SAM enzymes"/>
    <property type="match status" value="1"/>
</dbReference>
<keyword evidence="10" id="KW-0411">Iron-sulfur</keyword>